<evidence type="ECO:0000313" key="2">
    <source>
        <dbReference type="EMBL" id="APZ33474.1"/>
    </source>
</evidence>
<dbReference type="OrthoDB" id="9813149at2"/>
<dbReference type="InterPro" id="IPR032834">
    <property type="entry name" value="NatK-like_C"/>
</dbReference>
<organism evidence="2 3">
    <name type="scientific">Microbacterium aurum</name>
    <dbReference type="NCBI Taxonomy" id="36805"/>
    <lineage>
        <taxon>Bacteria</taxon>
        <taxon>Bacillati</taxon>
        <taxon>Actinomycetota</taxon>
        <taxon>Actinomycetes</taxon>
        <taxon>Micrococcales</taxon>
        <taxon>Microbacteriaceae</taxon>
        <taxon>Microbacterium</taxon>
    </lineage>
</organism>
<dbReference type="AlphaFoldDB" id="A0A1P8U5V5"/>
<evidence type="ECO:0000313" key="3">
    <source>
        <dbReference type="Proteomes" id="UP000187185"/>
    </source>
</evidence>
<proteinExistence type="predicted"/>
<dbReference type="EMBL" id="CP018762">
    <property type="protein sequence ID" value="APZ33474.1"/>
    <property type="molecule type" value="Genomic_DNA"/>
</dbReference>
<feature type="domain" description="Sensor histidine kinase NatK-like C-terminal" evidence="1">
    <location>
        <begin position="18"/>
        <end position="57"/>
    </location>
</feature>
<accession>A0A1P8U5V5</accession>
<evidence type="ECO:0000259" key="1">
    <source>
        <dbReference type="Pfam" id="PF14501"/>
    </source>
</evidence>
<dbReference type="STRING" id="36805.BOH66_03685"/>
<dbReference type="Pfam" id="PF14501">
    <property type="entry name" value="HATPase_c_5"/>
    <property type="match status" value="1"/>
</dbReference>
<dbReference type="Proteomes" id="UP000187185">
    <property type="component" value="Chromosome"/>
</dbReference>
<protein>
    <recommendedName>
        <fullName evidence="1">Sensor histidine kinase NatK-like C-terminal domain-containing protein</fullName>
    </recommendedName>
</protein>
<keyword evidence="3" id="KW-1185">Reference proteome</keyword>
<name>A0A1P8U5V5_9MICO</name>
<sequence>MPLAGPVERSKSTTCRTCAHRRHGYGLRNIETAALAYNGTVTVSADDRWFSLRVLFPQQDA</sequence>
<reference evidence="2 3" key="1">
    <citation type="submission" date="2016-12" db="EMBL/GenBank/DDBJ databases">
        <title>Complete genome sequence of Microbacterium aurum KACC 15219.</title>
        <authorList>
            <person name="Jung Y."/>
            <person name="Shin J.-H."/>
            <person name="Lee Y.-J."/>
            <person name="Yi H."/>
            <person name="Bahn Y.-S."/>
            <person name="Kim J.F."/>
            <person name="Lee D.-W."/>
        </authorList>
    </citation>
    <scope>NUCLEOTIDE SEQUENCE [LARGE SCALE GENOMIC DNA]</scope>
    <source>
        <strain evidence="2 3">KACC 15219</strain>
    </source>
</reference>
<dbReference type="KEGG" id="maur:BOH66_03685"/>
<gene>
    <name evidence="2" type="ORF">BOH66_03685</name>
</gene>
<dbReference type="RefSeq" id="WP_076689398.1">
    <property type="nucleotide sequence ID" value="NZ_CP018762.1"/>
</dbReference>